<keyword evidence="2" id="KW-0238">DNA-binding</keyword>
<evidence type="ECO:0000313" key="6">
    <source>
        <dbReference type="Proteomes" id="UP000656813"/>
    </source>
</evidence>
<evidence type="ECO:0000313" key="5">
    <source>
        <dbReference type="EMBL" id="GGH83150.1"/>
    </source>
</evidence>
<dbReference type="InterPro" id="IPR036388">
    <property type="entry name" value="WH-like_DNA-bd_sf"/>
</dbReference>
<feature type="domain" description="HTH arsR-type" evidence="4">
    <location>
        <begin position="3"/>
        <end position="95"/>
    </location>
</feature>
<dbReference type="GO" id="GO:0003677">
    <property type="term" value="F:DNA binding"/>
    <property type="evidence" value="ECO:0007669"/>
    <property type="project" value="UniProtKB-KW"/>
</dbReference>
<accession>A0A8J3ELZ9</accession>
<dbReference type="InterPro" id="IPR051081">
    <property type="entry name" value="HTH_MetalResp_TranReg"/>
</dbReference>
<evidence type="ECO:0000256" key="2">
    <source>
        <dbReference type="ARBA" id="ARBA00023125"/>
    </source>
</evidence>
<dbReference type="SUPFAM" id="SSF46785">
    <property type="entry name" value="Winged helix' DNA-binding domain"/>
    <property type="match status" value="1"/>
</dbReference>
<dbReference type="InterPro" id="IPR036390">
    <property type="entry name" value="WH_DNA-bd_sf"/>
</dbReference>
<dbReference type="AlphaFoldDB" id="A0A8J3ELZ9"/>
<reference evidence="5" key="1">
    <citation type="journal article" date="2014" name="Int. J. Syst. Evol. Microbiol.">
        <title>Complete genome sequence of Corynebacterium casei LMG S-19264T (=DSM 44701T), isolated from a smear-ripened cheese.</title>
        <authorList>
            <consortium name="US DOE Joint Genome Institute (JGI-PGF)"/>
            <person name="Walter F."/>
            <person name="Albersmeier A."/>
            <person name="Kalinowski J."/>
            <person name="Ruckert C."/>
        </authorList>
    </citation>
    <scope>NUCLEOTIDE SEQUENCE</scope>
    <source>
        <strain evidence="5">CGMCC 1.12777</strain>
    </source>
</reference>
<dbReference type="PRINTS" id="PR00778">
    <property type="entry name" value="HTHARSR"/>
</dbReference>
<sequence>MILKQSDDQQRIKVFNALADEKRICMIRLLFREKNRPMCSDIGRSLGISKSNGSYHLKILSDAQLVSIEREGVTKYVTLNKEMFDRYLPGFLTTL</sequence>
<dbReference type="EMBL" id="BMFV01000017">
    <property type="protein sequence ID" value="GGH83150.1"/>
    <property type="molecule type" value="Genomic_DNA"/>
</dbReference>
<gene>
    <name evidence="5" type="primary">yceK</name>
    <name evidence="5" type="ORF">GCM10007096_23590</name>
</gene>
<keyword evidence="6" id="KW-1185">Reference proteome</keyword>
<dbReference type="CDD" id="cd00090">
    <property type="entry name" value="HTH_ARSR"/>
    <property type="match status" value="1"/>
</dbReference>
<name>A0A8J3ELZ9_9BACL</name>
<keyword evidence="1" id="KW-0805">Transcription regulation</keyword>
<dbReference type="Pfam" id="PF01022">
    <property type="entry name" value="HTH_5"/>
    <property type="match status" value="1"/>
</dbReference>
<organism evidence="5 6">
    <name type="scientific">Pullulanibacillus pueri</name>
    <dbReference type="NCBI Taxonomy" id="1437324"/>
    <lineage>
        <taxon>Bacteria</taxon>
        <taxon>Bacillati</taxon>
        <taxon>Bacillota</taxon>
        <taxon>Bacilli</taxon>
        <taxon>Bacillales</taxon>
        <taxon>Sporolactobacillaceae</taxon>
        <taxon>Pullulanibacillus</taxon>
    </lineage>
</organism>
<dbReference type="PROSITE" id="PS50987">
    <property type="entry name" value="HTH_ARSR_2"/>
    <property type="match status" value="1"/>
</dbReference>
<dbReference type="Gene3D" id="1.10.10.10">
    <property type="entry name" value="Winged helix-like DNA-binding domain superfamily/Winged helix DNA-binding domain"/>
    <property type="match status" value="1"/>
</dbReference>
<dbReference type="GO" id="GO:0003700">
    <property type="term" value="F:DNA-binding transcription factor activity"/>
    <property type="evidence" value="ECO:0007669"/>
    <property type="project" value="InterPro"/>
</dbReference>
<dbReference type="InterPro" id="IPR011991">
    <property type="entry name" value="ArsR-like_HTH"/>
</dbReference>
<dbReference type="InterPro" id="IPR001845">
    <property type="entry name" value="HTH_ArsR_DNA-bd_dom"/>
</dbReference>
<keyword evidence="3" id="KW-0804">Transcription</keyword>
<dbReference type="PANTHER" id="PTHR33154">
    <property type="entry name" value="TRANSCRIPTIONAL REGULATOR, ARSR FAMILY"/>
    <property type="match status" value="1"/>
</dbReference>
<evidence type="ECO:0000256" key="1">
    <source>
        <dbReference type="ARBA" id="ARBA00023015"/>
    </source>
</evidence>
<reference evidence="5" key="2">
    <citation type="submission" date="2020-09" db="EMBL/GenBank/DDBJ databases">
        <authorList>
            <person name="Sun Q."/>
            <person name="Zhou Y."/>
        </authorList>
    </citation>
    <scope>NUCLEOTIDE SEQUENCE</scope>
    <source>
        <strain evidence="5">CGMCC 1.12777</strain>
    </source>
</reference>
<dbReference type="RefSeq" id="WP_188497577.1">
    <property type="nucleotide sequence ID" value="NZ_BMFV01000017.1"/>
</dbReference>
<dbReference type="NCBIfam" id="NF033788">
    <property type="entry name" value="HTH_metalloreg"/>
    <property type="match status" value="1"/>
</dbReference>
<dbReference type="Proteomes" id="UP000656813">
    <property type="component" value="Unassembled WGS sequence"/>
</dbReference>
<evidence type="ECO:0000259" key="4">
    <source>
        <dbReference type="PROSITE" id="PS50987"/>
    </source>
</evidence>
<dbReference type="SMART" id="SM00418">
    <property type="entry name" value="HTH_ARSR"/>
    <property type="match status" value="1"/>
</dbReference>
<protein>
    <submittedName>
        <fullName evidence="5">Putative HTH-type transcriptional regulator YceK</fullName>
    </submittedName>
</protein>
<dbReference type="PANTHER" id="PTHR33154:SF25">
    <property type="entry name" value="LMO0101 PROTEIN"/>
    <property type="match status" value="1"/>
</dbReference>
<comment type="caution">
    <text evidence="5">The sequence shown here is derived from an EMBL/GenBank/DDBJ whole genome shotgun (WGS) entry which is preliminary data.</text>
</comment>
<proteinExistence type="predicted"/>
<evidence type="ECO:0000256" key="3">
    <source>
        <dbReference type="ARBA" id="ARBA00023163"/>
    </source>
</evidence>